<gene>
    <name evidence="1" type="ORF">HMPREF1092_01720</name>
</gene>
<organism evidence="1 2">
    <name type="scientific">Clostridium thermobutyricum</name>
    <dbReference type="NCBI Taxonomy" id="29372"/>
    <lineage>
        <taxon>Bacteria</taxon>
        <taxon>Bacillati</taxon>
        <taxon>Bacillota</taxon>
        <taxon>Clostridia</taxon>
        <taxon>Eubacteriales</taxon>
        <taxon>Clostridiaceae</taxon>
        <taxon>Clostridium</taxon>
    </lineage>
</organism>
<dbReference type="PANTHER" id="PTHR39337:SF1">
    <property type="entry name" value="BLR5642 PROTEIN"/>
    <property type="match status" value="1"/>
</dbReference>
<sequence length="150" mass="17945">MITIYTIGFTKKSAEKFFDLLEKNDVQTIFDVRLNNSTQLAGFSKGRDLEYFLRKILSVKYIHDTNFSPTKEILDNYKKKKIDWEKYEEEFNKLLVERNIDNYIKVNLKNKLNKICFLCSEDSAEHCHRRLVAEYVRNTLKNEKINIIHI</sequence>
<evidence type="ECO:0008006" key="3">
    <source>
        <dbReference type="Google" id="ProtNLM"/>
    </source>
</evidence>
<dbReference type="Proteomes" id="UP000013097">
    <property type="component" value="Unassembled WGS sequence"/>
</dbReference>
<dbReference type="PATRIC" id="fig|999411.4.peg.1695"/>
<protein>
    <recommendedName>
        <fullName evidence="3">DUF488 domain-containing protein</fullName>
    </recommendedName>
</protein>
<dbReference type="InterPro" id="IPR007438">
    <property type="entry name" value="DUF488"/>
</dbReference>
<reference evidence="1 2" key="1">
    <citation type="submission" date="2013-01" db="EMBL/GenBank/DDBJ databases">
        <title>The Genome Sequence of Clostridium colicanis 209318.</title>
        <authorList>
            <consortium name="The Broad Institute Genome Sequencing Platform"/>
            <person name="Earl A."/>
            <person name="Ward D."/>
            <person name="Feldgarden M."/>
            <person name="Gevers D."/>
            <person name="Courvalin P."/>
            <person name="Lambert T."/>
            <person name="Walker B."/>
            <person name="Young S.K."/>
            <person name="Zeng Q."/>
            <person name="Gargeya S."/>
            <person name="Fitzgerald M."/>
            <person name="Haas B."/>
            <person name="Abouelleil A."/>
            <person name="Alvarado L."/>
            <person name="Arachchi H.M."/>
            <person name="Berlin A.M."/>
            <person name="Chapman S.B."/>
            <person name="Dewar J."/>
            <person name="Goldberg J."/>
            <person name="Griggs A."/>
            <person name="Gujja S."/>
            <person name="Hansen M."/>
            <person name="Howarth C."/>
            <person name="Imamovic A."/>
            <person name="Larimer J."/>
            <person name="McCowan C."/>
            <person name="Murphy C."/>
            <person name="Neiman D."/>
            <person name="Pearson M."/>
            <person name="Priest M."/>
            <person name="Roberts A."/>
            <person name="Saif S."/>
            <person name="Shea T."/>
            <person name="Sisk P."/>
            <person name="Sykes S."/>
            <person name="Wortman J."/>
            <person name="Nusbaum C."/>
            <person name="Birren B."/>
        </authorList>
    </citation>
    <scope>NUCLEOTIDE SEQUENCE [LARGE SCALE GENOMIC DNA]</scope>
    <source>
        <strain evidence="1 2">209318</strain>
    </source>
</reference>
<accession>N9WHU5</accession>
<dbReference type="RefSeq" id="WP_002598221.1">
    <property type="nucleotide sequence ID" value="NZ_KB850956.1"/>
</dbReference>
<keyword evidence="2" id="KW-1185">Reference proteome</keyword>
<evidence type="ECO:0000313" key="1">
    <source>
        <dbReference type="EMBL" id="ENZ02485.1"/>
    </source>
</evidence>
<dbReference type="AlphaFoldDB" id="N9WHU5"/>
<dbReference type="Pfam" id="PF04343">
    <property type="entry name" value="DUF488"/>
    <property type="match status" value="1"/>
</dbReference>
<name>N9WHU5_9CLOT</name>
<dbReference type="EMBL" id="AGYT01000008">
    <property type="protein sequence ID" value="ENZ02485.1"/>
    <property type="molecule type" value="Genomic_DNA"/>
</dbReference>
<dbReference type="eggNOG" id="COG5483">
    <property type="taxonomic scope" value="Bacteria"/>
</dbReference>
<dbReference type="HOGENOM" id="CLU_077467_2_2_9"/>
<proteinExistence type="predicted"/>
<comment type="caution">
    <text evidence="1">The sequence shown here is derived from an EMBL/GenBank/DDBJ whole genome shotgun (WGS) entry which is preliminary data.</text>
</comment>
<dbReference type="PANTHER" id="PTHR39337">
    <property type="entry name" value="BLR5642 PROTEIN"/>
    <property type="match status" value="1"/>
</dbReference>
<evidence type="ECO:0000313" key="2">
    <source>
        <dbReference type="Proteomes" id="UP000013097"/>
    </source>
</evidence>